<keyword evidence="2" id="KW-1185">Reference proteome</keyword>
<reference evidence="1 2" key="1">
    <citation type="submission" date="2019-04" db="EMBL/GenBank/DDBJ databases">
        <title>Draft genome sequences for three unisolated Alnus-infective Frankia Sp+ strains, AgTrS, AiOr and AvVan, the first sequenced Frankia strains able to sporulate in-planta.</title>
        <authorList>
            <person name="Bethencourt L."/>
            <person name="Vautrin F."/>
            <person name="Taib N."/>
            <person name="Dubost A."/>
            <person name="Castro-Garcia L."/>
            <person name="Imbaud O."/>
            <person name="Abrouk D."/>
            <person name="Fournier P."/>
            <person name="Briolay J."/>
            <person name="Nguyen A."/>
            <person name="Normand P."/>
            <person name="Fernandez M.P."/>
            <person name="Brochier-Armanet C."/>
            <person name="Herrera-Belaroussi A."/>
        </authorList>
    </citation>
    <scope>NUCLEOTIDE SEQUENCE [LARGE SCALE GENOMIC DNA]</scope>
    <source>
        <strain evidence="1 2">AvVan</strain>
    </source>
</reference>
<name>A0A4S5D0F0_9ACTN</name>
<dbReference type="Proteomes" id="UP000305282">
    <property type="component" value="Unassembled WGS sequence"/>
</dbReference>
<evidence type="ECO:0000313" key="2">
    <source>
        <dbReference type="Proteomes" id="UP000305282"/>
    </source>
</evidence>
<proteinExistence type="predicted"/>
<evidence type="ECO:0000313" key="1">
    <source>
        <dbReference type="EMBL" id="THJ51061.1"/>
    </source>
</evidence>
<accession>A0A4S5D0F0</accession>
<dbReference type="EMBL" id="SSXH01000612">
    <property type="protein sequence ID" value="THJ51061.1"/>
    <property type="molecule type" value="Genomic_DNA"/>
</dbReference>
<protein>
    <submittedName>
        <fullName evidence="1">Uncharacterized protein</fullName>
    </submittedName>
</protein>
<gene>
    <name evidence="1" type="ORF">E7Y31_18685</name>
</gene>
<dbReference type="OrthoDB" id="4823208at2"/>
<dbReference type="AlphaFoldDB" id="A0A4S5D0F0"/>
<comment type="caution">
    <text evidence="1">The sequence shown here is derived from an EMBL/GenBank/DDBJ whole genome shotgun (WGS) entry which is preliminary data.</text>
</comment>
<organism evidence="1 2">
    <name type="scientific">Candidatus Frankia alpina</name>
    <dbReference type="NCBI Taxonomy" id="2699483"/>
    <lineage>
        <taxon>Bacteria</taxon>
        <taxon>Bacillati</taxon>
        <taxon>Actinomycetota</taxon>
        <taxon>Actinomycetes</taxon>
        <taxon>Frankiales</taxon>
        <taxon>Frankiaceae</taxon>
        <taxon>Frankia</taxon>
    </lineage>
</organism>
<sequence>MRRPGWGMLTGMPDSRIGLTDALELARTGDEAMGLLPPGRAPNWYDPGRFWSGDALELLAGFALAALAGEIAVDLTDATGTS</sequence>